<sequence>TGVSSRIGTAPQRESPINVPGTGNVTAPPGYQPPQQVDSESRAAPRMAYIGLCGLLLSIYYEVPEFLCRYASVLVDIIPPNAVHMRNIILGATPRETSRLLYVLAERERERDAERERERMDEREREREREEGVMIRLLKICPEMVTAKSAHRDAPINTARLQQIGVLLPLENALSLLGQRGTDIEDPQVRETLSRSVEAMSQRLLLKGHFGIPQVNSVVSYLVGKASVQATWTCAAPGVRGDRERERRAEADVHSLLHTPAAVLLLTLCSALPVEGRHCLLSGLCNMLRYPYRLTLVAGILYSHICKASNILPTVSEHAIRVVLERAMSLRPQPWGILITLRDIAAMPRLVSLPCIKNNPSVCRFIDTVNM</sequence>
<dbReference type="GO" id="GO:0030015">
    <property type="term" value="C:CCR4-NOT core complex"/>
    <property type="evidence" value="ECO:0007669"/>
    <property type="project" value="InterPro"/>
</dbReference>
<reference evidence="4 5" key="1">
    <citation type="journal article" date="2018" name="PLoS ONE">
        <title>The draft genome of Kipferlia bialata reveals reductive genome evolution in fornicate parasites.</title>
        <authorList>
            <person name="Tanifuji G."/>
            <person name="Takabayashi S."/>
            <person name="Kume K."/>
            <person name="Takagi M."/>
            <person name="Nakayama T."/>
            <person name="Kamikawa R."/>
            <person name="Inagaki Y."/>
            <person name="Hashimoto T."/>
        </authorList>
    </citation>
    <scope>NUCLEOTIDE SEQUENCE [LARGE SCALE GENOMIC DNA]</scope>
    <source>
        <strain evidence="4">NY0173</strain>
    </source>
</reference>
<dbReference type="GO" id="GO:0017148">
    <property type="term" value="P:negative regulation of translation"/>
    <property type="evidence" value="ECO:0007669"/>
    <property type="project" value="InterPro"/>
</dbReference>
<feature type="coiled-coil region" evidence="1">
    <location>
        <begin position="103"/>
        <end position="133"/>
    </location>
</feature>
<name>A0A9K3CVA6_9EUKA</name>
<dbReference type="PANTHER" id="PTHR13162">
    <property type="entry name" value="CCR4-NOT TRANSCRIPTION COMPLEX"/>
    <property type="match status" value="1"/>
</dbReference>
<dbReference type="GO" id="GO:0000932">
    <property type="term" value="C:P-body"/>
    <property type="evidence" value="ECO:0007669"/>
    <property type="project" value="TreeGrafter"/>
</dbReference>
<evidence type="ECO:0000313" key="4">
    <source>
        <dbReference type="EMBL" id="GIQ82958.1"/>
    </source>
</evidence>
<dbReference type="PANTHER" id="PTHR13162:SF8">
    <property type="entry name" value="CCR4-NOT TRANSCRIPTION COMPLEX SUBUNIT 1"/>
    <property type="match status" value="1"/>
</dbReference>
<evidence type="ECO:0000256" key="2">
    <source>
        <dbReference type="SAM" id="MobiDB-lite"/>
    </source>
</evidence>
<dbReference type="Proteomes" id="UP000265618">
    <property type="component" value="Unassembled WGS sequence"/>
</dbReference>
<accession>A0A9K3CVA6</accession>
<dbReference type="GO" id="GO:0060090">
    <property type="term" value="F:molecular adaptor activity"/>
    <property type="evidence" value="ECO:0007669"/>
    <property type="project" value="TreeGrafter"/>
</dbReference>
<dbReference type="Pfam" id="PF04054">
    <property type="entry name" value="Not1"/>
    <property type="match status" value="2"/>
</dbReference>
<keyword evidence="1" id="KW-0175">Coiled coil</keyword>
<keyword evidence="5" id="KW-1185">Reference proteome</keyword>
<dbReference type="Gene3D" id="1.25.40.800">
    <property type="match status" value="1"/>
</dbReference>
<gene>
    <name evidence="4" type="ORF">KIPB_004193</name>
</gene>
<feature type="domain" description="CCR4-Not complex component Not1 C-terminal" evidence="3">
    <location>
        <begin position="247"/>
        <end position="369"/>
    </location>
</feature>
<dbReference type="EMBL" id="BDIP01000875">
    <property type="protein sequence ID" value="GIQ82958.1"/>
    <property type="molecule type" value="Genomic_DNA"/>
</dbReference>
<evidence type="ECO:0000313" key="5">
    <source>
        <dbReference type="Proteomes" id="UP000265618"/>
    </source>
</evidence>
<organism evidence="4 5">
    <name type="scientific">Kipferlia bialata</name>
    <dbReference type="NCBI Taxonomy" id="797122"/>
    <lineage>
        <taxon>Eukaryota</taxon>
        <taxon>Metamonada</taxon>
        <taxon>Carpediemonas-like organisms</taxon>
        <taxon>Kipferlia</taxon>
    </lineage>
</organism>
<dbReference type="InterPro" id="IPR007196">
    <property type="entry name" value="CCR4-Not_Not1_C"/>
</dbReference>
<dbReference type="OrthoDB" id="1933107at2759"/>
<dbReference type="GO" id="GO:0000288">
    <property type="term" value="P:nuclear-transcribed mRNA catabolic process, deadenylation-dependent decay"/>
    <property type="evidence" value="ECO:0007669"/>
    <property type="project" value="TreeGrafter"/>
</dbReference>
<feature type="non-terminal residue" evidence="4">
    <location>
        <position position="1"/>
    </location>
</feature>
<dbReference type="InterPro" id="IPR040398">
    <property type="entry name" value="Not1"/>
</dbReference>
<dbReference type="AlphaFoldDB" id="A0A9K3CVA6"/>
<protein>
    <recommendedName>
        <fullName evidence="3">CCR4-Not complex component Not1 C-terminal domain-containing protein</fullName>
    </recommendedName>
</protein>
<feature type="domain" description="CCR4-Not complex component Not1 C-terminal" evidence="3">
    <location>
        <begin position="38"/>
        <end position="97"/>
    </location>
</feature>
<dbReference type="Gene3D" id="1.25.40.790">
    <property type="match status" value="1"/>
</dbReference>
<evidence type="ECO:0000259" key="3">
    <source>
        <dbReference type="Pfam" id="PF04054"/>
    </source>
</evidence>
<feature type="region of interest" description="Disordered" evidence="2">
    <location>
        <begin position="1"/>
        <end position="39"/>
    </location>
</feature>
<proteinExistence type="predicted"/>
<comment type="caution">
    <text evidence="4">The sequence shown here is derived from an EMBL/GenBank/DDBJ whole genome shotgun (WGS) entry which is preliminary data.</text>
</comment>
<evidence type="ECO:0000256" key="1">
    <source>
        <dbReference type="SAM" id="Coils"/>
    </source>
</evidence>